<evidence type="ECO:0000313" key="1">
    <source>
        <dbReference type="EMBL" id="KAJ9573492.1"/>
    </source>
</evidence>
<evidence type="ECO:0000313" key="2">
    <source>
        <dbReference type="Proteomes" id="UP001233999"/>
    </source>
</evidence>
<dbReference type="AlphaFoldDB" id="A0AAD8E1Y2"/>
<dbReference type="EMBL" id="JASPKZ010010698">
    <property type="protein sequence ID" value="KAJ9573492.1"/>
    <property type="molecule type" value="Genomic_DNA"/>
</dbReference>
<accession>A0AAD8E1Y2</accession>
<sequence length="91" mass="10515">SSSEIVHTLLRTGPKRSRCELSFTDHSRLHGTIKEVPFYVKIQICKLISVYISEKSISHRRRANSENLIFKDKYYVIKIIPASISKVSPRI</sequence>
<reference evidence="1" key="2">
    <citation type="submission" date="2023-05" db="EMBL/GenBank/DDBJ databases">
        <authorList>
            <person name="Fouks B."/>
        </authorList>
    </citation>
    <scope>NUCLEOTIDE SEQUENCE</scope>
    <source>
        <strain evidence="1">Stay&amp;Tobe</strain>
        <tissue evidence="1">Testes</tissue>
    </source>
</reference>
<gene>
    <name evidence="1" type="ORF">L9F63_009152</name>
</gene>
<reference evidence="1" key="1">
    <citation type="journal article" date="2023" name="IScience">
        <title>Live-bearing cockroach genome reveals convergent evolutionary mechanisms linked to viviparity in insects and beyond.</title>
        <authorList>
            <person name="Fouks B."/>
            <person name="Harrison M.C."/>
            <person name="Mikhailova A.A."/>
            <person name="Marchal E."/>
            <person name="English S."/>
            <person name="Carruthers M."/>
            <person name="Jennings E.C."/>
            <person name="Chiamaka E.L."/>
            <person name="Frigard R.A."/>
            <person name="Pippel M."/>
            <person name="Attardo G.M."/>
            <person name="Benoit J.B."/>
            <person name="Bornberg-Bauer E."/>
            <person name="Tobe S.S."/>
        </authorList>
    </citation>
    <scope>NUCLEOTIDE SEQUENCE</scope>
    <source>
        <strain evidence="1">Stay&amp;Tobe</strain>
    </source>
</reference>
<feature type="non-terminal residue" evidence="1">
    <location>
        <position position="1"/>
    </location>
</feature>
<dbReference type="Proteomes" id="UP001233999">
    <property type="component" value="Unassembled WGS sequence"/>
</dbReference>
<name>A0AAD8E1Y2_DIPPU</name>
<keyword evidence="2" id="KW-1185">Reference proteome</keyword>
<protein>
    <submittedName>
        <fullName evidence="1">Uncharacterized protein</fullName>
    </submittedName>
</protein>
<proteinExistence type="predicted"/>
<organism evidence="1 2">
    <name type="scientific">Diploptera punctata</name>
    <name type="common">Pacific beetle cockroach</name>
    <dbReference type="NCBI Taxonomy" id="6984"/>
    <lineage>
        <taxon>Eukaryota</taxon>
        <taxon>Metazoa</taxon>
        <taxon>Ecdysozoa</taxon>
        <taxon>Arthropoda</taxon>
        <taxon>Hexapoda</taxon>
        <taxon>Insecta</taxon>
        <taxon>Pterygota</taxon>
        <taxon>Neoptera</taxon>
        <taxon>Polyneoptera</taxon>
        <taxon>Dictyoptera</taxon>
        <taxon>Blattodea</taxon>
        <taxon>Blaberoidea</taxon>
        <taxon>Blaberidae</taxon>
        <taxon>Diplopterinae</taxon>
        <taxon>Diploptera</taxon>
    </lineage>
</organism>
<comment type="caution">
    <text evidence="1">The sequence shown here is derived from an EMBL/GenBank/DDBJ whole genome shotgun (WGS) entry which is preliminary data.</text>
</comment>
<feature type="non-terminal residue" evidence="1">
    <location>
        <position position="91"/>
    </location>
</feature>